<proteinExistence type="predicted"/>
<evidence type="ECO:0000256" key="1">
    <source>
        <dbReference type="SAM" id="MobiDB-lite"/>
    </source>
</evidence>
<reference evidence="3" key="1">
    <citation type="journal article" date="2014" name="Nat. Genet.">
        <title>Genome of the human hookworm Necator americanus.</title>
        <authorList>
            <person name="Tang Y.T."/>
            <person name="Gao X."/>
            <person name="Rosa B.A."/>
            <person name="Abubucker S."/>
            <person name="Hallsworth-Pepin K."/>
            <person name="Martin J."/>
            <person name="Tyagi R."/>
            <person name="Heizer E."/>
            <person name="Zhang X."/>
            <person name="Bhonagiri-Palsikar V."/>
            <person name="Minx P."/>
            <person name="Warren W.C."/>
            <person name="Wang Q."/>
            <person name="Zhan B."/>
            <person name="Hotez P.J."/>
            <person name="Sternberg P.W."/>
            <person name="Dougall A."/>
            <person name="Gaze S.T."/>
            <person name="Mulvenna J."/>
            <person name="Sotillo J."/>
            <person name="Ranganathan S."/>
            <person name="Rabelo E.M."/>
            <person name="Wilson R.K."/>
            <person name="Felgner P.L."/>
            <person name="Bethony J."/>
            <person name="Hawdon J.M."/>
            <person name="Gasser R.B."/>
            <person name="Loukas A."/>
            <person name="Mitreva M."/>
        </authorList>
    </citation>
    <scope>NUCLEOTIDE SEQUENCE [LARGE SCALE GENOMIC DNA]</scope>
</reference>
<gene>
    <name evidence="2" type="ORF">NECAME_09949</name>
</gene>
<name>W2TC56_NECAM</name>
<dbReference type="AlphaFoldDB" id="W2TC56"/>
<accession>W2TC56</accession>
<sequence length="75" mass="8378">MPTYVVGAVQPEQRNACEAKTGAPPKSTQTSSRLVYPRRKSVDYVLRSVVGHTVVIFQLGDYQPQLRGHCPHQNK</sequence>
<dbReference type="Proteomes" id="UP000053676">
    <property type="component" value="Unassembled WGS sequence"/>
</dbReference>
<dbReference type="EMBL" id="KI659587">
    <property type="protein sequence ID" value="ETN79184.1"/>
    <property type="molecule type" value="Genomic_DNA"/>
</dbReference>
<organism evidence="2 3">
    <name type="scientific">Necator americanus</name>
    <name type="common">Human hookworm</name>
    <dbReference type="NCBI Taxonomy" id="51031"/>
    <lineage>
        <taxon>Eukaryota</taxon>
        <taxon>Metazoa</taxon>
        <taxon>Ecdysozoa</taxon>
        <taxon>Nematoda</taxon>
        <taxon>Chromadorea</taxon>
        <taxon>Rhabditida</taxon>
        <taxon>Rhabditina</taxon>
        <taxon>Rhabditomorpha</taxon>
        <taxon>Strongyloidea</taxon>
        <taxon>Ancylostomatidae</taxon>
        <taxon>Bunostominae</taxon>
        <taxon>Necator</taxon>
    </lineage>
</organism>
<feature type="region of interest" description="Disordered" evidence="1">
    <location>
        <begin position="15"/>
        <end position="34"/>
    </location>
</feature>
<dbReference type="KEGG" id="nai:NECAME_09949"/>
<evidence type="ECO:0000313" key="2">
    <source>
        <dbReference type="EMBL" id="ETN79184.1"/>
    </source>
</evidence>
<evidence type="ECO:0000313" key="3">
    <source>
        <dbReference type="Proteomes" id="UP000053676"/>
    </source>
</evidence>
<keyword evidence="3" id="KW-1185">Reference proteome</keyword>
<protein>
    <submittedName>
        <fullName evidence="2">Uncharacterized protein</fullName>
    </submittedName>
</protein>